<dbReference type="AlphaFoldDB" id="A0A5N6LDT9"/>
<feature type="transmembrane region" description="Helical" evidence="2">
    <location>
        <begin position="697"/>
        <end position="718"/>
    </location>
</feature>
<organism evidence="3 4">
    <name type="scientific">Mikania micrantha</name>
    <name type="common">bitter vine</name>
    <dbReference type="NCBI Taxonomy" id="192012"/>
    <lineage>
        <taxon>Eukaryota</taxon>
        <taxon>Viridiplantae</taxon>
        <taxon>Streptophyta</taxon>
        <taxon>Embryophyta</taxon>
        <taxon>Tracheophyta</taxon>
        <taxon>Spermatophyta</taxon>
        <taxon>Magnoliopsida</taxon>
        <taxon>eudicotyledons</taxon>
        <taxon>Gunneridae</taxon>
        <taxon>Pentapetalae</taxon>
        <taxon>asterids</taxon>
        <taxon>campanulids</taxon>
        <taxon>Asterales</taxon>
        <taxon>Asteraceae</taxon>
        <taxon>Asteroideae</taxon>
        <taxon>Heliantheae alliance</taxon>
        <taxon>Eupatorieae</taxon>
        <taxon>Mikania</taxon>
    </lineage>
</organism>
<sequence length="1039" mass="115138">MKPSIGGCNPPPDAPNGDLEAVVTPISLVETDKFSIVPKLFGYVDDNLEVNHRSGFVSTTAEDEVHPQSASIMIENPKLLVREKELQLDCLASNPIETQQIGMGENSSRSPPKSPGRRLYGNARKAKNPVHIQGFRGIRKERRSTRYSPLLSDLRVKEFLHETAAINPHQLPVSIRVPPDRIPIAPTGVVGLMEVEYADQGPNMVLEPEVGSEIQLSQDEGSWDNRQREKGCPVQPIWGTSTTISFADQFKRNGYLQKIPQQLNMVAEQHQGLQGSLRQPHTDQLPDVDGFTRVVKKTIHKPATSSVIPKGQQGNINLVVGGPGTTKQGVSKGGPDKGVQQQKKDMGVGVIKNIAKEPATKGMGKAQANVKKGDSTKVVKPSAQEEVQVSNHFSALDGQENEGNSSEAAVQRGCSINRAMEIDTGRVLPKSLLRGEGTVKGTRNYKLSNAQKSSIMGYIEITKLVPKMVADAWDSEEWEYFADQCQLCSPWFDVLRSFFIYTSGLDLGCIKGGVGYVCLVQFGLIFMCFCSGLNRSVDCLAVWFFSDMYRGWVYLSCKGDSGDKLKGMGCCKLILRRGMSLVDCWILLDHSLDVFQIDSNMGIGIGRLSGGILSWQVGHEAVYNINWLHVFFFWHLCCLGHLLFGSAKNYVGSGEMLLLGSWGCFGLGLGGLLLLLLSGRLTDGLDAAPLQPRIGPLWLGAAILWPGMVMLWPAVACLKTSVDPDWPLVAPLQPPTAPIRPLLCPFGWVAAALGRTGLVVSRPAGFGVRLDGAPMTWWINLWGMGSGPYWEIRDTSINWELSLLYDVVTVGIRMAHAGRVRHGNWLDGDQARGGRWMGMATLMDFELWGMPLKPFLSMVMDLILNCMGIARGRIPKFLVLMYGVSWNLYRKGNHVKVRGVRREKPKCRYSPMLQDLRVRDFIKETTAMLKHKPLSMQEDRFQGQSFYMIFGDMEVDPGLHLSRMPSVIPPFWLRASKILLSLCLLNRPRDLSVRSQFKDSIEARSKGNHLKELKHHHIHTTSAKEPLPNFLELTLDVPA</sequence>
<feature type="transmembrane region" description="Helical" evidence="2">
    <location>
        <begin position="627"/>
        <end position="644"/>
    </location>
</feature>
<evidence type="ECO:0000256" key="2">
    <source>
        <dbReference type="SAM" id="Phobius"/>
    </source>
</evidence>
<keyword evidence="4" id="KW-1185">Reference proteome</keyword>
<dbReference type="Proteomes" id="UP000326396">
    <property type="component" value="Unassembled WGS sequence"/>
</dbReference>
<keyword evidence="2" id="KW-0812">Transmembrane</keyword>
<feature type="transmembrane region" description="Helical" evidence="2">
    <location>
        <begin position="656"/>
        <end position="677"/>
    </location>
</feature>
<evidence type="ECO:0000313" key="4">
    <source>
        <dbReference type="Proteomes" id="UP000326396"/>
    </source>
</evidence>
<evidence type="ECO:0000256" key="1">
    <source>
        <dbReference type="SAM" id="MobiDB-lite"/>
    </source>
</evidence>
<protein>
    <submittedName>
        <fullName evidence="3">Uncharacterized protein</fullName>
    </submittedName>
</protein>
<evidence type="ECO:0000313" key="3">
    <source>
        <dbReference type="EMBL" id="KAD0708994.1"/>
    </source>
</evidence>
<keyword evidence="2" id="KW-1133">Transmembrane helix</keyword>
<name>A0A5N6LDT9_9ASTR</name>
<feature type="region of interest" description="Disordered" evidence="1">
    <location>
        <begin position="97"/>
        <end position="122"/>
    </location>
</feature>
<comment type="caution">
    <text evidence="3">The sequence shown here is derived from an EMBL/GenBank/DDBJ whole genome shotgun (WGS) entry which is preliminary data.</text>
</comment>
<proteinExistence type="predicted"/>
<keyword evidence="2" id="KW-0472">Membrane</keyword>
<reference evidence="3 4" key="1">
    <citation type="submission" date="2019-05" db="EMBL/GenBank/DDBJ databases">
        <title>Mikania micrantha, genome provides insights into the molecular mechanism of rapid growth.</title>
        <authorList>
            <person name="Liu B."/>
        </authorList>
    </citation>
    <scope>NUCLEOTIDE SEQUENCE [LARGE SCALE GENOMIC DNA]</scope>
    <source>
        <strain evidence="3">NLD-2019</strain>
        <tissue evidence="3">Leaf</tissue>
    </source>
</reference>
<gene>
    <name evidence="3" type="ORF">E3N88_43819</name>
</gene>
<dbReference type="EMBL" id="SZYD01001455">
    <property type="protein sequence ID" value="KAD0708994.1"/>
    <property type="molecule type" value="Genomic_DNA"/>
</dbReference>
<accession>A0A5N6LDT9</accession>